<gene>
    <name evidence="8" type="ORF">C2R22_21050</name>
</gene>
<dbReference type="SUPFAM" id="SSF103473">
    <property type="entry name" value="MFS general substrate transporter"/>
    <property type="match status" value="1"/>
</dbReference>
<feature type="transmembrane region" description="Helical" evidence="6">
    <location>
        <begin position="306"/>
        <end position="331"/>
    </location>
</feature>
<dbReference type="PANTHER" id="PTHR43124:SF3">
    <property type="entry name" value="CHLORAMPHENICOL EFFLUX PUMP RV0191"/>
    <property type="match status" value="1"/>
</dbReference>
<evidence type="ECO:0000256" key="5">
    <source>
        <dbReference type="ARBA" id="ARBA00023136"/>
    </source>
</evidence>
<dbReference type="OrthoDB" id="117970at2157"/>
<geneLocation type="plasmid" evidence="8">
    <name>unnamed1</name>
</geneLocation>
<feature type="transmembrane region" description="Helical" evidence="6">
    <location>
        <begin position="79"/>
        <end position="98"/>
    </location>
</feature>
<feature type="transmembrane region" description="Helical" evidence="6">
    <location>
        <begin position="104"/>
        <end position="126"/>
    </location>
</feature>
<evidence type="ECO:0000256" key="6">
    <source>
        <dbReference type="SAM" id="Phobius"/>
    </source>
</evidence>
<evidence type="ECO:0000313" key="9">
    <source>
        <dbReference type="Proteomes" id="UP000236584"/>
    </source>
</evidence>
<reference evidence="8 9" key="1">
    <citation type="submission" date="2018-01" db="EMBL/GenBank/DDBJ databases">
        <title>Complete genome sequence of Salinigranum rubrum GX10T, an extremely halophilic archaeon isolated from a marine solar saltern.</title>
        <authorList>
            <person name="Han S."/>
        </authorList>
    </citation>
    <scope>NUCLEOTIDE SEQUENCE [LARGE SCALE GENOMIC DNA]</scope>
    <source>
        <strain evidence="8 9">GX10</strain>
        <plasmid evidence="9">Plasmid unnamed1</plasmid>
    </source>
</reference>
<keyword evidence="3 6" id="KW-0812">Transmembrane</keyword>
<dbReference type="InterPro" id="IPR001958">
    <property type="entry name" value="Tet-R_TetA/multi-R_MdtG-like"/>
</dbReference>
<evidence type="ECO:0000313" key="8">
    <source>
        <dbReference type="EMBL" id="AUV84089.1"/>
    </source>
</evidence>
<dbReference type="InterPro" id="IPR050189">
    <property type="entry name" value="MFS_Efflux_Transporters"/>
</dbReference>
<evidence type="ECO:0000256" key="2">
    <source>
        <dbReference type="ARBA" id="ARBA00022475"/>
    </source>
</evidence>
<accession>A0A2I8VS99</accession>
<dbReference type="Gene3D" id="1.20.1250.20">
    <property type="entry name" value="MFS general substrate transporter like domains"/>
    <property type="match status" value="1"/>
</dbReference>
<evidence type="ECO:0000259" key="7">
    <source>
        <dbReference type="PROSITE" id="PS50850"/>
    </source>
</evidence>
<dbReference type="Proteomes" id="UP000236584">
    <property type="component" value="Plasmid unnamed1"/>
</dbReference>
<dbReference type="EMBL" id="CP026310">
    <property type="protein sequence ID" value="AUV84089.1"/>
    <property type="molecule type" value="Genomic_DNA"/>
</dbReference>
<dbReference type="KEGG" id="srub:C2R22_21050"/>
<keyword evidence="8" id="KW-0614">Plasmid</keyword>
<keyword evidence="9" id="KW-1185">Reference proteome</keyword>
<dbReference type="InterPro" id="IPR011701">
    <property type="entry name" value="MFS"/>
</dbReference>
<dbReference type="PANTHER" id="PTHR43124">
    <property type="entry name" value="PURINE EFFLUX PUMP PBUE"/>
    <property type="match status" value="1"/>
</dbReference>
<keyword evidence="2" id="KW-1003">Cell membrane</keyword>
<dbReference type="AlphaFoldDB" id="A0A2I8VS99"/>
<dbReference type="GO" id="GO:0005886">
    <property type="term" value="C:plasma membrane"/>
    <property type="evidence" value="ECO:0007669"/>
    <property type="project" value="UniProtKB-SubCell"/>
</dbReference>
<feature type="transmembrane region" description="Helical" evidence="6">
    <location>
        <begin position="216"/>
        <end position="236"/>
    </location>
</feature>
<dbReference type="Pfam" id="PF07690">
    <property type="entry name" value="MFS_1"/>
    <property type="match status" value="1"/>
</dbReference>
<feature type="transmembrane region" description="Helical" evidence="6">
    <location>
        <begin position="48"/>
        <end position="72"/>
    </location>
</feature>
<comment type="subcellular location">
    <subcellularLocation>
        <location evidence="1">Cell membrane</location>
        <topology evidence="1">Multi-pass membrane protein</topology>
    </subcellularLocation>
</comment>
<dbReference type="InterPro" id="IPR036259">
    <property type="entry name" value="MFS_trans_sf"/>
</dbReference>
<dbReference type="CDD" id="cd17473">
    <property type="entry name" value="MFS_arabinose_efflux_permease_like"/>
    <property type="match status" value="1"/>
</dbReference>
<name>A0A2I8VS99_9EURY</name>
<evidence type="ECO:0000256" key="1">
    <source>
        <dbReference type="ARBA" id="ARBA00004651"/>
    </source>
</evidence>
<feature type="transmembrane region" description="Helical" evidence="6">
    <location>
        <begin position="281"/>
        <end position="300"/>
    </location>
</feature>
<dbReference type="RefSeq" id="WP_103427778.1">
    <property type="nucleotide sequence ID" value="NZ_CP026310.1"/>
</dbReference>
<dbReference type="GO" id="GO:0022857">
    <property type="term" value="F:transmembrane transporter activity"/>
    <property type="evidence" value="ECO:0007669"/>
    <property type="project" value="InterPro"/>
</dbReference>
<proteinExistence type="predicted"/>
<dbReference type="InterPro" id="IPR020846">
    <property type="entry name" value="MFS_dom"/>
</dbReference>
<feature type="transmembrane region" description="Helical" evidence="6">
    <location>
        <begin position="167"/>
        <end position="186"/>
    </location>
</feature>
<protein>
    <submittedName>
        <fullName evidence="8">MFS transporter</fullName>
    </submittedName>
</protein>
<organism evidence="8 9">
    <name type="scientific">Salinigranum rubrum</name>
    <dbReference type="NCBI Taxonomy" id="755307"/>
    <lineage>
        <taxon>Archaea</taxon>
        <taxon>Methanobacteriati</taxon>
        <taxon>Methanobacteriota</taxon>
        <taxon>Stenosarchaea group</taxon>
        <taxon>Halobacteria</taxon>
        <taxon>Halobacteriales</taxon>
        <taxon>Haloferacaceae</taxon>
        <taxon>Salinigranum</taxon>
    </lineage>
</organism>
<feature type="transmembrane region" description="Helical" evidence="6">
    <location>
        <begin position="368"/>
        <end position="391"/>
    </location>
</feature>
<dbReference type="PROSITE" id="PS50850">
    <property type="entry name" value="MFS"/>
    <property type="match status" value="1"/>
</dbReference>
<keyword evidence="4 6" id="KW-1133">Transmembrane helix</keyword>
<feature type="transmembrane region" description="Helical" evidence="6">
    <location>
        <begin position="248"/>
        <end position="269"/>
    </location>
</feature>
<feature type="domain" description="Major facilitator superfamily (MFS) profile" evidence="7">
    <location>
        <begin position="11"/>
        <end position="396"/>
    </location>
</feature>
<evidence type="ECO:0000256" key="4">
    <source>
        <dbReference type="ARBA" id="ARBA00022989"/>
    </source>
</evidence>
<feature type="transmembrane region" description="Helical" evidence="6">
    <location>
        <begin position="343"/>
        <end position="362"/>
    </location>
</feature>
<keyword evidence="5 6" id="KW-0472">Membrane</keyword>
<feature type="transmembrane region" description="Helical" evidence="6">
    <location>
        <begin position="138"/>
        <end position="161"/>
    </location>
</feature>
<dbReference type="GeneID" id="35594636"/>
<evidence type="ECO:0000256" key="3">
    <source>
        <dbReference type="ARBA" id="ARBA00022692"/>
    </source>
</evidence>
<dbReference type="PRINTS" id="PR01035">
    <property type="entry name" value="TCRTETA"/>
</dbReference>
<sequence length="411" mass="43318">MTESTANSRLVIGSLVLAGMLPVMGSTAISPALPAIQAAYNQTPNAEFLVRLMLTLPALSVVVCSPLVGALVDRFGRTAPLIVSTGLFALAGGAGYVIDSLYLLLASRAILGVAIGGIMVTSTTLITDYFNGDKRESVLGWQGAAVNLGGAFFLVIGGVLTDFGWRAPFLAYLFALVLLPLLVVSLHEPRIEGEASATETRTTFAEVRRFLDEVPILTLGTMYMITLVVCILFYLIPIQLPFYLEVEAAVTGTLAGTILATYNISGMVFSSQFQRLNARFGLVLLVALVFGLMGTGYVIIGLSSAALGIVLGLLVAGLGWGLLIPIANTWVSQSVTQARRGRALGGVSSVIFLGQFLSPIVSQPVIEWVSLASTYGLAGLGMLLLAVVFVIGNRWYELGHQGALRPSSGSQ</sequence>